<dbReference type="PANTHER" id="PTHR33990:SF4">
    <property type="entry name" value="PHNB-LIKE DOMAIN-CONTAINING PROTEIN"/>
    <property type="match status" value="1"/>
</dbReference>
<feature type="domain" description="PhnB-like" evidence="1">
    <location>
        <begin position="2"/>
        <end position="127"/>
    </location>
</feature>
<sequence length="302" mass="34278">MQKIVTHLWYDKEALEAAEFYIKLFDHSSIDSVVTLNDTPSDTPSGSAESIVFTLAGQTFMSISAGPTFKLNPSVSLQVICNTLAEVNHLWKQLSKNGSILMPLDTYPFSEKYGWTEDKYGLSWQIIYLPDQLISQKITPTMLFTGEQYGKAEEAIEFYTSVFANAAIDGLSYYSEDDEQGQGGKVMHGMFNLEGQNFVAMDSVIDHGFTFTEAISFLVNCDTQEEIDYFWEKLSFVPEAEQCGWLKDKYGFSWQISPTIMNDMMNTTDRVQLDRVTQAFLPMKKINIAELKKAYEGQLEKE</sequence>
<dbReference type="EMBL" id="FSRN01000001">
    <property type="protein sequence ID" value="SIO18517.1"/>
    <property type="molecule type" value="Genomic_DNA"/>
</dbReference>
<dbReference type="InterPro" id="IPR029068">
    <property type="entry name" value="Glyas_Bleomycin-R_OHBP_Dase"/>
</dbReference>
<organism evidence="2 3">
    <name type="scientific">Carnobacterium alterfunditum</name>
    <dbReference type="NCBI Taxonomy" id="28230"/>
    <lineage>
        <taxon>Bacteria</taxon>
        <taxon>Bacillati</taxon>
        <taxon>Bacillota</taxon>
        <taxon>Bacilli</taxon>
        <taxon>Lactobacillales</taxon>
        <taxon>Carnobacteriaceae</taxon>
        <taxon>Carnobacterium</taxon>
    </lineage>
</organism>
<dbReference type="Gene3D" id="3.30.720.100">
    <property type="match status" value="1"/>
</dbReference>
<gene>
    <name evidence="2" type="ORF">SAMN05878443_1823</name>
</gene>
<dbReference type="OrthoDB" id="9806473at2"/>
<dbReference type="GO" id="GO:0032259">
    <property type="term" value="P:methylation"/>
    <property type="evidence" value="ECO:0007669"/>
    <property type="project" value="UniProtKB-KW"/>
</dbReference>
<keyword evidence="2" id="KW-0489">Methyltransferase</keyword>
<accession>A0A1N6HFK6</accession>
<dbReference type="Gene3D" id="3.30.720.110">
    <property type="match status" value="1"/>
</dbReference>
<dbReference type="Gene3D" id="3.10.180.10">
    <property type="entry name" value="2,3-Dihydroxybiphenyl 1,2-Dioxygenase, domain 1"/>
    <property type="match status" value="1"/>
</dbReference>
<reference evidence="3" key="1">
    <citation type="submission" date="2016-11" db="EMBL/GenBank/DDBJ databases">
        <authorList>
            <person name="Varghese N."/>
            <person name="Submissions S."/>
        </authorList>
    </citation>
    <scope>NUCLEOTIDE SEQUENCE [LARGE SCALE GENOMIC DNA]</scope>
    <source>
        <strain evidence="3">313</strain>
    </source>
</reference>
<dbReference type="Pfam" id="PF06983">
    <property type="entry name" value="3-dmu-9_3-mt"/>
    <property type="match status" value="2"/>
</dbReference>
<dbReference type="PANTHER" id="PTHR33990">
    <property type="entry name" value="PROTEIN YJDN-RELATED"/>
    <property type="match status" value="1"/>
</dbReference>
<keyword evidence="3" id="KW-1185">Reference proteome</keyword>
<dbReference type="RefSeq" id="WP_034545282.1">
    <property type="nucleotide sequence ID" value="NZ_FSRN01000001.1"/>
</dbReference>
<protein>
    <submittedName>
        <fullName evidence="2">Glyoxalase superfamily enzyme, possibly 3-demethylubiquinone-9 3-methyltransferase</fullName>
    </submittedName>
</protein>
<dbReference type="eggNOG" id="COG3865">
    <property type="taxonomic scope" value="Bacteria"/>
</dbReference>
<name>A0A1N6HFK6_9LACT</name>
<evidence type="ECO:0000259" key="1">
    <source>
        <dbReference type="Pfam" id="PF06983"/>
    </source>
</evidence>
<proteinExistence type="predicted"/>
<dbReference type="AlphaFoldDB" id="A0A1N6HFK6"/>
<keyword evidence="2" id="KW-0808">Transferase</keyword>
<dbReference type="InterPro" id="IPR028973">
    <property type="entry name" value="PhnB-like"/>
</dbReference>
<dbReference type="SUPFAM" id="SSF54593">
    <property type="entry name" value="Glyoxalase/Bleomycin resistance protein/Dihydroxybiphenyl dioxygenase"/>
    <property type="match status" value="2"/>
</dbReference>
<keyword evidence="2" id="KW-0830">Ubiquinone</keyword>
<feature type="domain" description="PhnB-like" evidence="1">
    <location>
        <begin position="136"/>
        <end position="256"/>
    </location>
</feature>
<dbReference type="Proteomes" id="UP000184758">
    <property type="component" value="Unassembled WGS sequence"/>
</dbReference>
<dbReference type="CDD" id="cd06588">
    <property type="entry name" value="PhnB_like"/>
    <property type="match status" value="2"/>
</dbReference>
<dbReference type="STRING" id="28230.SAMN05878443_1823"/>
<evidence type="ECO:0000313" key="2">
    <source>
        <dbReference type="EMBL" id="SIO18517.1"/>
    </source>
</evidence>
<dbReference type="GO" id="GO:0008168">
    <property type="term" value="F:methyltransferase activity"/>
    <property type="evidence" value="ECO:0007669"/>
    <property type="project" value="UniProtKB-KW"/>
</dbReference>
<evidence type="ECO:0000313" key="3">
    <source>
        <dbReference type="Proteomes" id="UP000184758"/>
    </source>
</evidence>